<keyword evidence="1" id="KW-0645">Protease</keyword>
<dbReference type="RefSeq" id="WP_147767053.1">
    <property type="nucleotide sequence ID" value="NZ_VRKQ01000008.1"/>
</dbReference>
<dbReference type="Proteomes" id="UP000321080">
    <property type="component" value="Unassembled WGS sequence"/>
</dbReference>
<dbReference type="GO" id="GO:0004180">
    <property type="term" value="F:carboxypeptidase activity"/>
    <property type="evidence" value="ECO:0007669"/>
    <property type="project" value="UniProtKB-KW"/>
</dbReference>
<keyword evidence="1" id="KW-0378">Hydrolase</keyword>
<dbReference type="OrthoDB" id="1422163at2"/>
<proteinExistence type="predicted"/>
<sequence length="252" mass="29060">MKQLSFILLLIPYLVCSQNINGILYDDDSTVKGALIINLTKRDTTYTDIKGNFEIVATKNDSIMFRSLFHHPKKVKVIPSHFNEVVVFELKKRVNELGEVMIAGEKHKPFVPIEYGEALGFSIAEDMKKNPHLYMPESAYSGGINFGELAKLIGINKLFKKKKTAIKYMEYKQVDSLFSNSKIFNENLIFEDLKISKEHKHLFYQYCTSRKLNAELLSTPDNLVILDSIFKFSHDFLQNMKEADTLNNFDKK</sequence>
<evidence type="ECO:0000313" key="1">
    <source>
        <dbReference type="EMBL" id="TXG39483.1"/>
    </source>
</evidence>
<reference evidence="1 2" key="1">
    <citation type="submission" date="2019-08" db="EMBL/GenBank/DDBJ databases">
        <title>Seonamhaeicola sediminis sp. nov., isolated from marine sediment.</title>
        <authorList>
            <person name="Cao W.R."/>
        </authorList>
    </citation>
    <scope>NUCLEOTIDE SEQUENCE [LARGE SCALE GENOMIC DNA]</scope>
    <source>
        <strain evidence="1 2">1505</strain>
    </source>
</reference>
<gene>
    <name evidence="1" type="ORF">FUA22_06330</name>
</gene>
<accession>A0A5C7GMB4</accession>
<comment type="caution">
    <text evidence="1">The sequence shown here is derived from an EMBL/GenBank/DDBJ whole genome shotgun (WGS) entry which is preliminary data.</text>
</comment>
<dbReference type="EMBL" id="VRKQ01000008">
    <property type="protein sequence ID" value="TXG39483.1"/>
    <property type="molecule type" value="Genomic_DNA"/>
</dbReference>
<keyword evidence="2" id="KW-1185">Reference proteome</keyword>
<evidence type="ECO:0000313" key="2">
    <source>
        <dbReference type="Proteomes" id="UP000321080"/>
    </source>
</evidence>
<organism evidence="1 2">
    <name type="scientific">Seonamhaeicola maritimus</name>
    <dbReference type="NCBI Taxonomy" id="2591822"/>
    <lineage>
        <taxon>Bacteria</taxon>
        <taxon>Pseudomonadati</taxon>
        <taxon>Bacteroidota</taxon>
        <taxon>Flavobacteriia</taxon>
        <taxon>Flavobacteriales</taxon>
        <taxon>Flavobacteriaceae</taxon>
    </lineage>
</organism>
<keyword evidence="1" id="KW-0121">Carboxypeptidase</keyword>
<dbReference type="AlphaFoldDB" id="A0A5C7GMB4"/>
<protein>
    <submittedName>
        <fullName evidence="1">Carboxypeptidase-like regulatory domain-containing protein</fullName>
    </submittedName>
</protein>
<name>A0A5C7GMB4_9FLAO</name>